<feature type="transmembrane region" description="Helical" evidence="11">
    <location>
        <begin position="784"/>
        <end position="802"/>
    </location>
</feature>
<dbReference type="InterPro" id="IPR011990">
    <property type="entry name" value="TPR-like_helical_dom_sf"/>
</dbReference>
<feature type="transmembrane region" description="Helical" evidence="11">
    <location>
        <begin position="745"/>
        <end position="764"/>
    </location>
</feature>
<evidence type="ECO:0000256" key="3">
    <source>
        <dbReference type="ARBA" id="ARBA00022692"/>
    </source>
</evidence>
<dbReference type="EMBL" id="CAMXCT020000502">
    <property type="protein sequence ID" value="CAL1133008.1"/>
    <property type="molecule type" value="Genomic_DNA"/>
</dbReference>
<evidence type="ECO:0000256" key="10">
    <source>
        <dbReference type="SAM" id="MobiDB-lite"/>
    </source>
</evidence>
<dbReference type="SMART" id="SM00490">
    <property type="entry name" value="HELICc"/>
    <property type="match status" value="1"/>
</dbReference>
<dbReference type="PROSITE" id="PS00039">
    <property type="entry name" value="DEAD_ATP_HELICASE"/>
    <property type="match status" value="1"/>
</dbReference>
<protein>
    <recommendedName>
        <fullName evidence="2">RNA helicase</fullName>
        <ecNumber evidence="2">3.6.4.13</ecNumber>
    </recommendedName>
</protein>
<evidence type="ECO:0000256" key="9">
    <source>
        <dbReference type="ARBA" id="ARBA00023136"/>
    </source>
</evidence>
<dbReference type="Pfam" id="PF00271">
    <property type="entry name" value="Helicase_C"/>
    <property type="match status" value="1"/>
</dbReference>
<keyword evidence="5" id="KW-0378">Hydrolase</keyword>
<evidence type="ECO:0000256" key="6">
    <source>
        <dbReference type="ARBA" id="ARBA00022806"/>
    </source>
</evidence>
<feature type="transmembrane region" description="Helical" evidence="11">
    <location>
        <begin position="968"/>
        <end position="989"/>
    </location>
</feature>
<evidence type="ECO:0000256" key="4">
    <source>
        <dbReference type="ARBA" id="ARBA00022741"/>
    </source>
</evidence>
<dbReference type="GO" id="GO:0000139">
    <property type="term" value="C:Golgi membrane"/>
    <property type="evidence" value="ECO:0007669"/>
    <property type="project" value="InterPro"/>
</dbReference>
<gene>
    <name evidence="14" type="ORF">C1SCF055_LOCUS7570</name>
</gene>
<dbReference type="InterPro" id="IPR027417">
    <property type="entry name" value="P-loop_NTPase"/>
</dbReference>
<organism evidence="14">
    <name type="scientific">Cladocopium goreaui</name>
    <dbReference type="NCBI Taxonomy" id="2562237"/>
    <lineage>
        <taxon>Eukaryota</taxon>
        <taxon>Sar</taxon>
        <taxon>Alveolata</taxon>
        <taxon>Dinophyceae</taxon>
        <taxon>Suessiales</taxon>
        <taxon>Symbiodiniaceae</taxon>
        <taxon>Cladocopium</taxon>
    </lineage>
</organism>
<dbReference type="EMBL" id="CAMXCT030000502">
    <property type="protein sequence ID" value="CAL4766945.1"/>
    <property type="molecule type" value="Genomic_DNA"/>
</dbReference>
<evidence type="ECO:0000256" key="2">
    <source>
        <dbReference type="ARBA" id="ARBA00012552"/>
    </source>
</evidence>
<proteinExistence type="predicted"/>
<keyword evidence="17" id="KW-1185">Reference proteome</keyword>
<comment type="subcellular location">
    <subcellularLocation>
        <location evidence="1">Membrane</location>
        <topology evidence="1">Multi-pass membrane protein</topology>
    </subcellularLocation>
</comment>
<evidence type="ECO:0000256" key="8">
    <source>
        <dbReference type="ARBA" id="ARBA00022989"/>
    </source>
</evidence>
<keyword evidence="6 16" id="KW-0347">Helicase</keyword>
<dbReference type="PROSITE" id="PS51192">
    <property type="entry name" value="HELICASE_ATP_BIND_1"/>
    <property type="match status" value="1"/>
</dbReference>
<dbReference type="PANTHER" id="PTHR47958">
    <property type="entry name" value="ATP-DEPENDENT RNA HELICASE DBP3"/>
    <property type="match status" value="1"/>
</dbReference>
<dbReference type="EMBL" id="CAMXCT010000502">
    <property type="protein sequence ID" value="CAI3979633.1"/>
    <property type="molecule type" value="Genomic_DNA"/>
</dbReference>
<keyword evidence="9 11" id="KW-0472">Membrane</keyword>
<keyword evidence="7" id="KW-0067">ATP-binding</keyword>
<dbReference type="Pfam" id="PF04142">
    <property type="entry name" value="Nuc_sug_transp"/>
    <property type="match status" value="1"/>
</dbReference>
<keyword evidence="4" id="KW-0547">Nucleotide-binding</keyword>
<dbReference type="InterPro" id="IPR000629">
    <property type="entry name" value="RNA-helicase_DEAD-box_CS"/>
</dbReference>
<dbReference type="InterPro" id="IPR014001">
    <property type="entry name" value="Helicase_ATP-bd"/>
</dbReference>
<comment type="caution">
    <text evidence="14">The sequence shown here is derived from an EMBL/GenBank/DDBJ whole genome shotgun (WGS) entry which is preliminary data.</text>
</comment>
<evidence type="ECO:0000313" key="14">
    <source>
        <dbReference type="EMBL" id="CAI3979633.1"/>
    </source>
</evidence>
<accession>A0A9P1BUI4</accession>
<evidence type="ECO:0000256" key="5">
    <source>
        <dbReference type="ARBA" id="ARBA00022801"/>
    </source>
</evidence>
<name>A0A9P1BUI4_9DINO</name>
<evidence type="ECO:0000259" key="12">
    <source>
        <dbReference type="PROSITE" id="PS51192"/>
    </source>
</evidence>
<reference evidence="15" key="2">
    <citation type="submission" date="2024-04" db="EMBL/GenBank/DDBJ databases">
        <authorList>
            <person name="Chen Y."/>
            <person name="Shah S."/>
            <person name="Dougan E. K."/>
            <person name="Thang M."/>
            <person name="Chan C."/>
        </authorList>
    </citation>
    <scope>NUCLEOTIDE SEQUENCE [LARGE SCALE GENOMIC DNA]</scope>
</reference>
<feature type="transmembrane region" description="Helical" evidence="11">
    <location>
        <begin position="839"/>
        <end position="856"/>
    </location>
</feature>
<dbReference type="SUPFAM" id="SSF48452">
    <property type="entry name" value="TPR-like"/>
    <property type="match status" value="1"/>
</dbReference>
<dbReference type="SMART" id="SM00487">
    <property type="entry name" value="DEXDc"/>
    <property type="match status" value="1"/>
</dbReference>
<dbReference type="InterPro" id="IPR037185">
    <property type="entry name" value="EmrE-like"/>
</dbReference>
<keyword evidence="3 11" id="KW-0812">Transmembrane</keyword>
<dbReference type="GO" id="GO:0015165">
    <property type="term" value="F:pyrimidine nucleotide-sugar transmembrane transporter activity"/>
    <property type="evidence" value="ECO:0007669"/>
    <property type="project" value="InterPro"/>
</dbReference>
<dbReference type="PROSITE" id="PS51194">
    <property type="entry name" value="HELICASE_CTER"/>
    <property type="match status" value="1"/>
</dbReference>
<evidence type="ECO:0000313" key="16">
    <source>
        <dbReference type="EMBL" id="CAL4766945.1"/>
    </source>
</evidence>
<dbReference type="GO" id="GO:0003724">
    <property type="term" value="F:RNA helicase activity"/>
    <property type="evidence" value="ECO:0007669"/>
    <property type="project" value="UniProtKB-EC"/>
</dbReference>
<dbReference type="OrthoDB" id="196131at2759"/>
<dbReference type="GO" id="GO:0016787">
    <property type="term" value="F:hydrolase activity"/>
    <property type="evidence" value="ECO:0007669"/>
    <property type="project" value="UniProtKB-KW"/>
</dbReference>
<dbReference type="GO" id="GO:0003676">
    <property type="term" value="F:nucleic acid binding"/>
    <property type="evidence" value="ECO:0007669"/>
    <property type="project" value="InterPro"/>
</dbReference>
<feature type="domain" description="Helicase C-terminal" evidence="13">
    <location>
        <begin position="426"/>
        <end position="580"/>
    </location>
</feature>
<evidence type="ECO:0000256" key="11">
    <source>
        <dbReference type="SAM" id="Phobius"/>
    </source>
</evidence>
<dbReference type="InterPro" id="IPR007271">
    <property type="entry name" value="Nuc_sug_transpt"/>
</dbReference>
<feature type="transmembrane region" description="Helical" evidence="11">
    <location>
        <begin position="868"/>
        <end position="888"/>
    </location>
</feature>
<feature type="domain" description="Helicase ATP-binding" evidence="12">
    <location>
        <begin position="190"/>
        <end position="398"/>
    </location>
</feature>
<evidence type="ECO:0000259" key="13">
    <source>
        <dbReference type="PROSITE" id="PS51194"/>
    </source>
</evidence>
<sequence length="1313" mass="142770">MELSPAFVAPVLARSPALPTGAQRASSPASAHGASAASVLGLLSASLGAAVARRGTRLRRGPYGGYGGGGYGRSMSAEEQAERTEMKRRRETAQFFQYQQRLLNIGAPKMDDRHWEMQERRLFGANHVVAGINFSKYDNIEVTTEGGTGREIPIKSFQEACERYELPQELTDNLDRCGYNIPTPVQKYSIPAVLEGSDVMVTAQTGSGKTAAFLVPIITAALQAGPKEVKEGAVAPSCVVLAPTRELCQQITQEAKRLTFRSPARVQAIYGGEDAVGQLRNIAAGIEIVVCAPGRLDDFLSRGVISMEEVKFLVLDEADRMLDMGFEPQIRNIIETYNMPEPGEAEPLVSSNQPSSPQALKPQSDRSTGGRQTMMFSATFPQEMQDMALDFLDPAYYGISVGQVGHAATDVEQFFEQVSWSGKFDKLCDVLNEVCEDDGNPKKTIVFANTKNMVDDITQQLQSRGIRSASMHGGTVQTQRNRALSDVKSGRISVLVATDVAARGLDVPGIEHIVNFDLPNDGETYVHRIGRTGRIGNKGRATSFVGNNETSLKSIVRAMQEAKKDDPEASDVPDWLEDGIWQCLDPGFVDVGADETLRSDAVKSRNAGGVAVVSFDAPADTGGASRAFHGAPSPSRASFLTVGNGRTDSAEGRKVDGEHLYFTKHTVGFAAGATGMGAAMAVVGLVSRRDVASASQVQAKKEQSWLQHSAPVLLILTLVLQKCSADALTWFTRAKYHMAYSGSNVTLVSEVLKFPILMVAVVIFNSRQDLWPTIRAALTESPFAMWWVGLLYAVQNLLYFACLQYTSAAAYQVMSQTKMIFTAAFMWQMLGKKFSQNQILALAMLILGTVFTQLAEIQGPMTVRSRPWFGASLAVLSALLSALPNVFYERLLKAQKNQWVSNLQLTTWICTWVAIIKGCEYCISGVHPVGNLSELFQGFTPLVWAIVALKTLNCIIIPACLKYADNILYGYAKPLSIVLTTVVTATISWQVPSPVMLTGISLVATSIVTYSRPIAEMGQWTQEAVLQFRNARRNLENDRLNAALDEATQAYAAFQLSGDLEGMAECVRIVSHALSRQGLRKQAVQMATEELENFRAKNQKRAEAMMLLSLAEIKLNHAEKDAREEACHLANQAKLVFSNLKDRKMEGESCLAHGNALLKSGAAGSNEQAIEVFQQAREIFRSLQSLALEGRALHGRACCSAAGGSFAGAVNEANEALSCFEQCRNETLQLAVLEAISGWHLESGELLLARNFAEQSLALGQQISCSPAREASCLRTLVRVYIQQGTSSSVLGNCLDAVERFRSMNAREAEPGV</sequence>
<dbReference type="Gene3D" id="1.25.40.10">
    <property type="entry name" value="Tetratricopeptide repeat domain"/>
    <property type="match status" value="1"/>
</dbReference>
<dbReference type="Proteomes" id="UP001152797">
    <property type="component" value="Unassembled WGS sequence"/>
</dbReference>
<keyword evidence="8 11" id="KW-1133">Transmembrane helix</keyword>
<feature type="transmembrane region" description="Helical" evidence="11">
    <location>
        <begin position="667"/>
        <end position="685"/>
    </location>
</feature>
<evidence type="ECO:0000313" key="17">
    <source>
        <dbReference type="Proteomes" id="UP001152797"/>
    </source>
</evidence>
<evidence type="ECO:0000256" key="7">
    <source>
        <dbReference type="ARBA" id="ARBA00022840"/>
    </source>
</evidence>
<dbReference type="Gene3D" id="3.40.50.300">
    <property type="entry name" value="P-loop containing nucleotide triphosphate hydrolases"/>
    <property type="match status" value="2"/>
</dbReference>
<dbReference type="GO" id="GO:0005524">
    <property type="term" value="F:ATP binding"/>
    <property type="evidence" value="ECO:0007669"/>
    <property type="project" value="UniProtKB-KW"/>
</dbReference>
<dbReference type="InterPro" id="IPR001650">
    <property type="entry name" value="Helicase_C-like"/>
</dbReference>
<reference evidence="14" key="1">
    <citation type="submission" date="2022-10" db="EMBL/GenBank/DDBJ databases">
        <authorList>
            <person name="Chen Y."/>
            <person name="Dougan E. K."/>
            <person name="Chan C."/>
            <person name="Rhodes N."/>
            <person name="Thang M."/>
        </authorList>
    </citation>
    <scope>NUCLEOTIDE SEQUENCE</scope>
</reference>
<dbReference type="EC" id="3.6.4.13" evidence="2"/>
<dbReference type="SUPFAM" id="SSF52540">
    <property type="entry name" value="P-loop containing nucleoside triphosphate hydrolases"/>
    <property type="match status" value="1"/>
</dbReference>
<dbReference type="SUPFAM" id="SSF103481">
    <property type="entry name" value="Multidrug resistance efflux transporter EmrE"/>
    <property type="match status" value="1"/>
</dbReference>
<feature type="compositionally biased region" description="Polar residues" evidence="10">
    <location>
        <begin position="349"/>
        <end position="358"/>
    </location>
</feature>
<evidence type="ECO:0000256" key="1">
    <source>
        <dbReference type="ARBA" id="ARBA00004141"/>
    </source>
</evidence>
<evidence type="ECO:0000313" key="15">
    <source>
        <dbReference type="EMBL" id="CAL1133008.1"/>
    </source>
</evidence>
<feature type="transmembrane region" description="Helical" evidence="11">
    <location>
        <begin position="942"/>
        <end position="961"/>
    </location>
</feature>
<feature type="region of interest" description="Disordered" evidence="10">
    <location>
        <begin position="341"/>
        <end position="371"/>
    </location>
</feature>
<dbReference type="InterPro" id="IPR011545">
    <property type="entry name" value="DEAD/DEAH_box_helicase_dom"/>
</dbReference>
<dbReference type="Pfam" id="PF00270">
    <property type="entry name" value="DEAD"/>
    <property type="match status" value="1"/>
</dbReference>
<dbReference type="CDD" id="cd18787">
    <property type="entry name" value="SF2_C_DEAD"/>
    <property type="match status" value="1"/>
</dbReference>